<comment type="cofactor">
    <cofactor evidence="1">
        <name>FAD</name>
        <dbReference type="ChEBI" id="CHEBI:57692"/>
    </cofactor>
</comment>
<dbReference type="PRINTS" id="PR00420">
    <property type="entry name" value="RNGMNOXGNASE"/>
</dbReference>
<protein>
    <submittedName>
        <fullName evidence="7">GMC oxidoreductase</fullName>
    </submittedName>
</protein>
<evidence type="ECO:0000256" key="4">
    <source>
        <dbReference type="ARBA" id="ARBA00022827"/>
    </source>
</evidence>
<evidence type="ECO:0000256" key="3">
    <source>
        <dbReference type="ARBA" id="ARBA00022630"/>
    </source>
</evidence>
<evidence type="ECO:0000256" key="2">
    <source>
        <dbReference type="ARBA" id="ARBA00010790"/>
    </source>
</evidence>
<comment type="similarity">
    <text evidence="2">Belongs to the GMC oxidoreductase family.</text>
</comment>
<dbReference type="Proteomes" id="UP001597387">
    <property type="component" value="Unassembled WGS sequence"/>
</dbReference>
<keyword evidence="8" id="KW-1185">Reference proteome</keyword>
<keyword evidence="3" id="KW-0285">Flavoprotein</keyword>
<dbReference type="InterPro" id="IPR007867">
    <property type="entry name" value="GMC_OxRtase_C"/>
</dbReference>
<feature type="domain" description="Glucose-methanol-choline oxidoreductase C-terminal" evidence="6">
    <location>
        <begin position="389"/>
        <end position="513"/>
    </location>
</feature>
<gene>
    <name evidence="7" type="ORF">ACFSJU_04570</name>
</gene>
<organism evidence="7 8">
    <name type="scientific">Paradesertivirga mongoliensis</name>
    <dbReference type="NCBI Taxonomy" id="2100740"/>
    <lineage>
        <taxon>Bacteria</taxon>
        <taxon>Pseudomonadati</taxon>
        <taxon>Bacteroidota</taxon>
        <taxon>Sphingobacteriia</taxon>
        <taxon>Sphingobacteriales</taxon>
        <taxon>Sphingobacteriaceae</taxon>
        <taxon>Paradesertivirga</taxon>
    </lineage>
</organism>
<reference evidence="8" key="1">
    <citation type="journal article" date="2019" name="Int. J. Syst. Evol. Microbiol.">
        <title>The Global Catalogue of Microorganisms (GCM) 10K type strain sequencing project: providing services to taxonomists for standard genome sequencing and annotation.</title>
        <authorList>
            <consortium name="The Broad Institute Genomics Platform"/>
            <consortium name="The Broad Institute Genome Sequencing Center for Infectious Disease"/>
            <person name="Wu L."/>
            <person name="Ma J."/>
        </authorList>
    </citation>
    <scope>NUCLEOTIDE SEQUENCE [LARGE SCALE GENOMIC DNA]</scope>
    <source>
        <strain evidence="8">KCTC 42217</strain>
    </source>
</reference>
<dbReference type="Pfam" id="PF05199">
    <property type="entry name" value="GMC_oxred_C"/>
    <property type="match status" value="1"/>
</dbReference>
<dbReference type="RefSeq" id="WP_255898827.1">
    <property type="nucleotide sequence ID" value="NZ_JAFMZO010000001.1"/>
</dbReference>
<evidence type="ECO:0000313" key="7">
    <source>
        <dbReference type="EMBL" id="MFD2161655.1"/>
    </source>
</evidence>
<keyword evidence="4" id="KW-0274">FAD</keyword>
<dbReference type="PANTHER" id="PTHR42784:SF1">
    <property type="entry name" value="PYRANOSE 2-OXIDASE"/>
    <property type="match status" value="1"/>
</dbReference>
<dbReference type="PANTHER" id="PTHR42784">
    <property type="entry name" value="PYRANOSE 2-OXIDASE"/>
    <property type="match status" value="1"/>
</dbReference>
<dbReference type="Gene3D" id="3.50.50.60">
    <property type="entry name" value="FAD/NAD(P)-binding domain"/>
    <property type="match status" value="2"/>
</dbReference>
<keyword evidence="5" id="KW-0560">Oxidoreductase</keyword>
<name>A0ABW4ZHY1_9SPHI</name>
<accession>A0ABW4ZHY1</accession>
<evidence type="ECO:0000259" key="6">
    <source>
        <dbReference type="Pfam" id="PF05199"/>
    </source>
</evidence>
<evidence type="ECO:0000256" key="1">
    <source>
        <dbReference type="ARBA" id="ARBA00001974"/>
    </source>
</evidence>
<dbReference type="EMBL" id="JBHUHZ010000001">
    <property type="protein sequence ID" value="MFD2161655.1"/>
    <property type="molecule type" value="Genomic_DNA"/>
</dbReference>
<dbReference type="InterPro" id="IPR051473">
    <property type="entry name" value="P2Ox-like"/>
</dbReference>
<dbReference type="InterPro" id="IPR036188">
    <property type="entry name" value="FAD/NAD-bd_sf"/>
</dbReference>
<sequence>MYIDFSQTSQVEFEADICVIGAGAAGFTCALSLLSSDLRVLVLEGGLKNVDSKAADLHRGDVINHPHLGIHEARERIVGGTTTKWGGQAYPFLKEDFEERSYMNVSGWPLTYQDLEPYYKKTEEVLGTDSLVPFQHKPWKEGNINEPAFTDNTIELFVTKWCKIPNFALQHGEKIEKSDRVTLLRNANVMEILPNAERNAVEALRIATLDGKEGLVRAKYVIAAGGAMETVRLFLSSTKFAAEGLGNSYGLVGRYFQDHCAAIVGQIVPASRKMFHALFDPFYKRGFKYFPRIKLDPSFANKSKIMHASAQVVFCAPENSLLQQAKEVIGTLRKKQMPKFDQIRSLIKPGEFLSIAKAAWRWKVGNRGTSAETGPIWLEIHSEQEPVYESYVSLGDRTDALGMRRIALKWKISDLTVNTIKKTATLIKEEFEQAGIGKVVLEPWVTTNSNTARRWIGDTFHQAGGLKMGFNEQEGVVDSSCKVFGVENLFVASSAVFPTSSFSNPTMTTIALAIRICDTVKERIKQGMENPVHITG</sequence>
<evidence type="ECO:0000313" key="8">
    <source>
        <dbReference type="Proteomes" id="UP001597387"/>
    </source>
</evidence>
<dbReference type="SUPFAM" id="SSF51905">
    <property type="entry name" value="FAD/NAD(P)-binding domain"/>
    <property type="match status" value="1"/>
</dbReference>
<proteinExistence type="inferred from homology"/>
<evidence type="ECO:0000256" key="5">
    <source>
        <dbReference type="ARBA" id="ARBA00023002"/>
    </source>
</evidence>
<comment type="caution">
    <text evidence="7">The sequence shown here is derived from an EMBL/GenBank/DDBJ whole genome shotgun (WGS) entry which is preliminary data.</text>
</comment>